<keyword evidence="2" id="KW-0238">DNA-binding</keyword>
<accession>A0A6A8M9Y1</accession>
<dbReference type="CDD" id="cd07377">
    <property type="entry name" value="WHTH_GntR"/>
    <property type="match status" value="2"/>
</dbReference>
<dbReference type="InterPro" id="IPR036388">
    <property type="entry name" value="WH-like_DNA-bd_sf"/>
</dbReference>
<evidence type="ECO:0000259" key="4">
    <source>
        <dbReference type="PROSITE" id="PS50949"/>
    </source>
</evidence>
<name>A0A6A8M9Y1_9FIRM</name>
<dbReference type="EMBL" id="VUNB01000004">
    <property type="protein sequence ID" value="MST68989.1"/>
    <property type="molecule type" value="Genomic_DNA"/>
</dbReference>
<dbReference type="PROSITE" id="PS50949">
    <property type="entry name" value="HTH_GNTR"/>
    <property type="match status" value="2"/>
</dbReference>
<dbReference type="PANTHER" id="PTHR43537:SF5">
    <property type="entry name" value="UXU OPERON TRANSCRIPTIONAL REGULATOR"/>
    <property type="match status" value="1"/>
</dbReference>
<dbReference type="InterPro" id="IPR036390">
    <property type="entry name" value="WH_DNA-bd_sf"/>
</dbReference>
<dbReference type="InterPro" id="IPR011711">
    <property type="entry name" value="GntR_C"/>
</dbReference>
<dbReference type="SMART" id="SM00345">
    <property type="entry name" value="HTH_GNTR"/>
    <property type="match status" value="2"/>
</dbReference>
<dbReference type="GO" id="GO:0003677">
    <property type="term" value="F:DNA binding"/>
    <property type="evidence" value="ECO:0007669"/>
    <property type="project" value="UniProtKB-KW"/>
</dbReference>
<evidence type="ECO:0000256" key="1">
    <source>
        <dbReference type="ARBA" id="ARBA00023015"/>
    </source>
</evidence>
<dbReference type="RefSeq" id="WP_154572465.1">
    <property type="nucleotide sequence ID" value="NZ_VUNB01000004.1"/>
</dbReference>
<dbReference type="Gene3D" id="1.20.120.530">
    <property type="entry name" value="GntR ligand-binding domain-like"/>
    <property type="match status" value="2"/>
</dbReference>
<evidence type="ECO:0000256" key="2">
    <source>
        <dbReference type="ARBA" id="ARBA00023125"/>
    </source>
</evidence>
<dbReference type="InterPro" id="IPR000524">
    <property type="entry name" value="Tscrpt_reg_HTH_GntR"/>
</dbReference>
<dbReference type="PANTHER" id="PTHR43537">
    <property type="entry name" value="TRANSCRIPTIONAL REGULATOR, GNTR FAMILY"/>
    <property type="match status" value="1"/>
</dbReference>
<feature type="domain" description="HTH gntR-type" evidence="4">
    <location>
        <begin position="244"/>
        <end position="312"/>
    </location>
</feature>
<sequence length="469" mass="53862">MVYEDLSERIIRGEYLTGEKLPSEKELMLRYNRSHGTVRDGIKMLQAMGMVRIIPGGGAEVISSTDTFYKTVVEILASSRISMGQIIEFVKESEPRLLSKFFYRIDEESIVKMEMAFEKLELICQSPEQDGIHEQLSRIHIEMIKGMNNPCLTALFSALSFLWIEYVRKKENKDKINTFDTKNLIKTHRRLIDAMRTDDPAIAVKALKEGKSCLFYDSKGIRGEKYTYDGKALTEELYGVKTDSRASLKAYCQILGMIISGQLKGGQKMPAERKLTETLGISRPVLIEALRMLEVRGYIERNRGSGTVVRNVDDMGAERILNIMYRRGEITFRHVFEVREICEPVAFQFAARFRKYSDIRQIQIALDEAWTEGRDSIDHYMGYGVNFDCKAAEICGNKVLYWVERISSQFCHDLLGAKLVKLPAHFAQQLMKQIYDEHSDMLSYIAVRDEDAVRQLCERHLKVIADAAF</sequence>
<keyword evidence="1" id="KW-0805">Transcription regulation</keyword>
<keyword evidence="3" id="KW-0804">Transcription</keyword>
<dbReference type="SUPFAM" id="SSF46785">
    <property type="entry name" value="Winged helix' DNA-binding domain"/>
    <property type="match status" value="2"/>
</dbReference>
<reference evidence="5" key="1">
    <citation type="submission" date="2019-09" db="EMBL/GenBank/DDBJ databases">
        <title>In-depth cultivation of the pig gut microbiome towards novel bacterial diversity and tailored functional studies.</title>
        <authorList>
            <person name="Wylensek D."/>
            <person name="Hitch T.C.A."/>
            <person name="Clavel T."/>
        </authorList>
    </citation>
    <scope>NUCLEOTIDE SEQUENCE</scope>
    <source>
        <strain evidence="5">RF-744-FAT-WT-3</strain>
    </source>
</reference>
<gene>
    <name evidence="5" type="ORF">FYJ66_05215</name>
</gene>
<dbReference type="Gene3D" id="1.10.10.10">
    <property type="entry name" value="Winged helix-like DNA-binding domain superfamily/Winged helix DNA-binding domain"/>
    <property type="match status" value="2"/>
</dbReference>
<dbReference type="AlphaFoldDB" id="A0A6A8M9Y1"/>
<proteinExistence type="predicted"/>
<dbReference type="SMART" id="SM00895">
    <property type="entry name" value="FCD"/>
    <property type="match status" value="1"/>
</dbReference>
<dbReference type="Pfam" id="PF00392">
    <property type="entry name" value="GntR"/>
    <property type="match status" value="2"/>
</dbReference>
<dbReference type="PRINTS" id="PR00035">
    <property type="entry name" value="HTHGNTR"/>
</dbReference>
<organism evidence="5">
    <name type="scientific">Baileyella intestinalis</name>
    <dbReference type="NCBI Taxonomy" id="2606709"/>
    <lineage>
        <taxon>Bacteria</taxon>
        <taxon>Bacillati</taxon>
        <taxon>Bacillota</taxon>
        <taxon>Clostridia</taxon>
        <taxon>Peptostreptococcales</taxon>
        <taxon>Anaerovoracaceae</taxon>
        <taxon>Baileyella</taxon>
    </lineage>
</organism>
<feature type="domain" description="HTH gntR-type" evidence="4">
    <location>
        <begin position="1"/>
        <end position="64"/>
    </location>
</feature>
<dbReference type="GO" id="GO:0003700">
    <property type="term" value="F:DNA-binding transcription factor activity"/>
    <property type="evidence" value="ECO:0007669"/>
    <property type="project" value="InterPro"/>
</dbReference>
<dbReference type="InterPro" id="IPR008920">
    <property type="entry name" value="TF_FadR/GntR_C"/>
</dbReference>
<evidence type="ECO:0000256" key="3">
    <source>
        <dbReference type="ARBA" id="ARBA00023163"/>
    </source>
</evidence>
<evidence type="ECO:0000313" key="5">
    <source>
        <dbReference type="EMBL" id="MST68989.1"/>
    </source>
</evidence>
<protein>
    <submittedName>
        <fullName evidence="5">FadR family transcriptional regulator</fullName>
    </submittedName>
</protein>
<dbReference type="SUPFAM" id="SSF48008">
    <property type="entry name" value="GntR ligand-binding domain-like"/>
    <property type="match status" value="2"/>
</dbReference>
<comment type="caution">
    <text evidence="5">The sequence shown here is derived from an EMBL/GenBank/DDBJ whole genome shotgun (WGS) entry which is preliminary data.</text>
</comment>
<dbReference type="Pfam" id="PF07729">
    <property type="entry name" value="FCD"/>
    <property type="match status" value="2"/>
</dbReference>